<protein>
    <submittedName>
        <fullName evidence="3">M23 family peptidase</fullName>
    </submittedName>
    <submittedName>
        <fullName evidence="2">Peptidase M23-like protein</fullName>
    </submittedName>
</protein>
<reference evidence="2 5" key="2">
    <citation type="submission" date="2018-05" db="EMBL/GenBank/DDBJ databases">
        <title>Genomic Encyclopedia of Type Strains, Phase IV (KMG-IV): sequencing the most valuable type-strain genomes for metagenomic binning, comparative biology and taxonomic classification.</title>
        <authorList>
            <person name="Goeker M."/>
        </authorList>
    </citation>
    <scope>NUCLEOTIDE SEQUENCE [LARGE SCALE GENOMIC DNA]</scope>
    <source>
        <strain evidence="2 5">DSM 28816</strain>
    </source>
</reference>
<evidence type="ECO:0000313" key="2">
    <source>
        <dbReference type="EMBL" id="PXV90251.1"/>
    </source>
</evidence>
<sequence>MMRRKLTEKLKSKVTIVGAVAFMAVAAAVVGTNILSMDNRKEDNTNLIDLNELPDSASNTTEEAKVNTVAGENIEANNYSAEEFGMDNVMDATDEYQEASTDTDELIKAEIELKDDEKQEDNQTNENEVKETTADATAVNFKSDSKMTWPVAGNVLLNYSMDSTIYFATLNQYKYNSALIIQGDVNSKVASAANGIVEEIYTDEETGISMKEDLGNGYKAIYGQLKELTVKKGDTIEKGTIIGYISEPTKYYSIEGSNVYFKVIKDDTPINPLNFLE</sequence>
<evidence type="ECO:0000313" key="4">
    <source>
        <dbReference type="Proteomes" id="UP000216411"/>
    </source>
</evidence>
<dbReference type="PANTHER" id="PTHR21666">
    <property type="entry name" value="PEPTIDASE-RELATED"/>
    <property type="match status" value="1"/>
</dbReference>
<dbReference type="GO" id="GO:0004222">
    <property type="term" value="F:metalloendopeptidase activity"/>
    <property type="evidence" value="ECO:0007669"/>
    <property type="project" value="TreeGrafter"/>
</dbReference>
<dbReference type="Proteomes" id="UP000247523">
    <property type="component" value="Unassembled WGS sequence"/>
</dbReference>
<dbReference type="Proteomes" id="UP000216411">
    <property type="component" value="Unassembled WGS sequence"/>
</dbReference>
<dbReference type="InterPro" id="IPR016047">
    <property type="entry name" value="M23ase_b-sheet_dom"/>
</dbReference>
<dbReference type="Gene3D" id="2.70.70.10">
    <property type="entry name" value="Glucose Permease (Domain IIA)"/>
    <property type="match status" value="1"/>
</dbReference>
<dbReference type="InterPro" id="IPR050570">
    <property type="entry name" value="Cell_wall_metabolism_enzyme"/>
</dbReference>
<dbReference type="PANTHER" id="PTHR21666:SF270">
    <property type="entry name" value="MUREIN HYDROLASE ACTIVATOR ENVC"/>
    <property type="match status" value="1"/>
</dbReference>
<organism evidence="2 5">
    <name type="scientific">Lachnotalea glycerini</name>
    <dbReference type="NCBI Taxonomy" id="1763509"/>
    <lineage>
        <taxon>Bacteria</taxon>
        <taxon>Bacillati</taxon>
        <taxon>Bacillota</taxon>
        <taxon>Clostridia</taxon>
        <taxon>Lachnospirales</taxon>
        <taxon>Lachnospiraceae</taxon>
        <taxon>Lachnotalea</taxon>
    </lineage>
</organism>
<reference evidence="3 4" key="1">
    <citation type="journal article" date="2017" name="Genome Announc.">
        <title>Draft Genome Sequence of a Sporulating and Motile Strain of Lachnotalea glycerini Isolated from Water in Quebec City, Canada.</title>
        <authorList>
            <person name="Maheux A.F."/>
            <person name="Boudreau D.K."/>
            <person name="Berube E."/>
            <person name="Boissinot M."/>
            <person name="Raymond F."/>
            <person name="Brodeur S."/>
            <person name="Corbeil J."/>
            <person name="Isabel S."/>
            <person name="Omar R.F."/>
            <person name="Bergeron M.G."/>
        </authorList>
    </citation>
    <scope>NUCLEOTIDE SEQUENCE [LARGE SCALE GENOMIC DNA]</scope>
    <source>
        <strain evidence="3 4">CCRI-19302</strain>
    </source>
</reference>
<gene>
    <name evidence="2" type="ORF">C8E03_105159</name>
    <name evidence="3" type="ORF">CG710_013855</name>
</gene>
<name>A0A255IEG7_9FIRM</name>
<dbReference type="CDD" id="cd12797">
    <property type="entry name" value="M23_peptidase"/>
    <property type="match status" value="1"/>
</dbReference>
<dbReference type="Pfam" id="PF01551">
    <property type="entry name" value="Peptidase_M23"/>
    <property type="match status" value="1"/>
</dbReference>
<evidence type="ECO:0000313" key="3">
    <source>
        <dbReference type="EMBL" id="RDY30643.1"/>
    </source>
</evidence>
<evidence type="ECO:0000259" key="1">
    <source>
        <dbReference type="Pfam" id="PF01551"/>
    </source>
</evidence>
<dbReference type="RefSeq" id="WP_094377561.1">
    <property type="nucleotide sequence ID" value="NZ_NOKA02000032.1"/>
</dbReference>
<dbReference type="InterPro" id="IPR011055">
    <property type="entry name" value="Dup_hybrid_motif"/>
</dbReference>
<reference evidence="3" key="3">
    <citation type="submission" date="2018-07" db="EMBL/GenBank/DDBJ databases">
        <authorList>
            <person name="Quirk P.G."/>
            <person name="Krulwich T.A."/>
        </authorList>
    </citation>
    <scope>NUCLEOTIDE SEQUENCE</scope>
    <source>
        <strain evidence="3">CCRI-19302</strain>
    </source>
</reference>
<comment type="caution">
    <text evidence="2">The sequence shown here is derived from an EMBL/GenBank/DDBJ whole genome shotgun (WGS) entry which is preliminary data.</text>
</comment>
<dbReference type="EMBL" id="QICS01000005">
    <property type="protein sequence ID" value="PXV90251.1"/>
    <property type="molecule type" value="Genomic_DNA"/>
</dbReference>
<accession>A0A255IEG7</accession>
<dbReference type="AlphaFoldDB" id="A0A255IEG7"/>
<dbReference type="SUPFAM" id="SSF51261">
    <property type="entry name" value="Duplicated hybrid motif"/>
    <property type="match status" value="1"/>
</dbReference>
<proteinExistence type="predicted"/>
<dbReference type="EMBL" id="NOKA02000032">
    <property type="protein sequence ID" value="RDY30643.1"/>
    <property type="molecule type" value="Genomic_DNA"/>
</dbReference>
<evidence type="ECO:0000313" key="5">
    <source>
        <dbReference type="Proteomes" id="UP000247523"/>
    </source>
</evidence>
<keyword evidence="4" id="KW-1185">Reference proteome</keyword>
<feature type="domain" description="M23ase beta-sheet core" evidence="1">
    <location>
        <begin position="177"/>
        <end position="272"/>
    </location>
</feature>
<dbReference type="OrthoDB" id="1938544at2"/>